<evidence type="ECO:0000259" key="5">
    <source>
        <dbReference type="PROSITE" id="PS51755"/>
    </source>
</evidence>
<dbReference type="GO" id="GO:0005829">
    <property type="term" value="C:cytosol"/>
    <property type="evidence" value="ECO:0007669"/>
    <property type="project" value="TreeGrafter"/>
</dbReference>
<evidence type="ECO:0000256" key="2">
    <source>
        <dbReference type="ARBA" id="ARBA00023012"/>
    </source>
</evidence>
<dbReference type="SUPFAM" id="SSF46894">
    <property type="entry name" value="C-terminal effector domain of the bipartite response regulators"/>
    <property type="match status" value="1"/>
</dbReference>
<dbReference type="PROSITE" id="PS51755">
    <property type="entry name" value="OMPR_PHOB"/>
    <property type="match status" value="1"/>
</dbReference>
<dbReference type="SMART" id="SM00862">
    <property type="entry name" value="Trans_reg_C"/>
    <property type="match status" value="1"/>
</dbReference>
<dbReference type="FunFam" id="1.10.10.10:FF:000018">
    <property type="entry name" value="DNA-binding response regulator ResD"/>
    <property type="match status" value="1"/>
</dbReference>
<name>A0A645IK52_9ZZZZ</name>
<keyword evidence="2" id="KW-0902">Two-component regulatory system</keyword>
<dbReference type="AlphaFoldDB" id="A0A645IK52"/>
<dbReference type="InterPro" id="IPR001867">
    <property type="entry name" value="OmpR/PhoB-type_DNA-bd"/>
</dbReference>
<dbReference type="InterPro" id="IPR011006">
    <property type="entry name" value="CheY-like_superfamily"/>
</dbReference>
<dbReference type="EMBL" id="VSSQ01117033">
    <property type="protein sequence ID" value="MPN51678.1"/>
    <property type="molecule type" value="Genomic_DNA"/>
</dbReference>
<dbReference type="Pfam" id="PF00486">
    <property type="entry name" value="Trans_reg_C"/>
    <property type="match status" value="1"/>
</dbReference>
<dbReference type="Gene3D" id="1.10.10.10">
    <property type="entry name" value="Winged helix-like DNA-binding domain superfamily/Winged helix DNA-binding domain"/>
    <property type="match status" value="1"/>
</dbReference>
<dbReference type="GO" id="GO:0006355">
    <property type="term" value="P:regulation of DNA-templated transcription"/>
    <property type="evidence" value="ECO:0007669"/>
    <property type="project" value="InterPro"/>
</dbReference>
<sequence>MLTAKTNEYDKVVALDQGADDYVTKTFGMMELISRIKAVLRRSNDKIKQDVLTYKELSVDLNSHEVYLNDTLVELTVKEFELLSNLMKSRNIVLTRDVLLEKIWGYSFDGETRTVDVHIRSLRKKLGSYSHYIETVHGLGYKLGKKDEK</sequence>
<evidence type="ECO:0000313" key="6">
    <source>
        <dbReference type="EMBL" id="MPN51678.1"/>
    </source>
</evidence>
<dbReference type="PROSITE" id="PS50110">
    <property type="entry name" value="RESPONSE_REGULATORY"/>
    <property type="match status" value="1"/>
</dbReference>
<evidence type="ECO:0000256" key="1">
    <source>
        <dbReference type="ARBA" id="ARBA00022553"/>
    </source>
</evidence>
<evidence type="ECO:0000256" key="3">
    <source>
        <dbReference type="ARBA" id="ARBA00023125"/>
    </source>
</evidence>
<reference evidence="6" key="1">
    <citation type="submission" date="2019-08" db="EMBL/GenBank/DDBJ databases">
        <authorList>
            <person name="Kucharzyk K."/>
            <person name="Murdoch R.W."/>
            <person name="Higgins S."/>
            <person name="Loffler F."/>
        </authorList>
    </citation>
    <scope>NUCLEOTIDE SEQUENCE</scope>
</reference>
<proteinExistence type="predicted"/>
<dbReference type="PANTHER" id="PTHR48111:SF40">
    <property type="entry name" value="PHOSPHATE REGULON TRANSCRIPTIONAL REGULATORY PROTEIN PHOB"/>
    <property type="match status" value="1"/>
</dbReference>
<comment type="caution">
    <text evidence="6">The sequence shown here is derived from an EMBL/GenBank/DDBJ whole genome shotgun (WGS) entry which is preliminary data.</text>
</comment>
<evidence type="ECO:0000259" key="4">
    <source>
        <dbReference type="PROSITE" id="PS50110"/>
    </source>
</evidence>
<dbReference type="GO" id="GO:0000976">
    <property type="term" value="F:transcription cis-regulatory region binding"/>
    <property type="evidence" value="ECO:0007669"/>
    <property type="project" value="TreeGrafter"/>
</dbReference>
<dbReference type="InterPro" id="IPR036388">
    <property type="entry name" value="WH-like_DNA-bd_sf"/>
</dbReference>
<organism evidence="6">
    <name type="scientific">bioreactor metagenome</name>
    <dbReference type="NCBI Taxonomy" id="1076179"/>
    <lineage>
        <taxon>unclassified sequences</taxon>
        <taxon>metagenomes</taxon>
        <taxon>ecological metagenomes</taxon>
    </lineage>
</organism>
<dbReference type="CDD" id="cd00383">
    <property type="entry name" value="trans_reg_C"/>
    <property type="match status" value="1"/>
</dbReference>
<dbReference type="InterPro" id="IPR039420">
    <property type="entry name" value="WalR-like"/>
</dbReference>
<accession>A0A645IK52</accession>
<protein>
    <submittedName>
        <fullName evidence="6">Alkaline phosphatase synthesis transcriptional regulatory protein SphR</fullName>
    </submittedName>
</protein>
<dbReference type="GO" id="GO:0000156">
    <property type="term" value="F:phosphorelay response regulator activity"/>
    <property type="evidence" value="ECO:0007669"/>
    <property type="project" value="TreeGrafter"/>
</dbReference>
<dbReference type="GO" id="GO:0032993">
    <property type="term" value="C:protein-DNA complex"/>
    <property type="evidence" value="ECO:0007669"/>
    <property type="project" value="TreeGrafter"/>
</dbReference>
<dbReference type="SUPFAM" id="SSF52172">
    <property type="entry name" value="CheY-like"/>
    <property type="match status" value="1"/>
</dbReference>
<dbReference type="PANTHER" id="PTHR48111">
    <property type="entry name" value="REGULATOR OF RPOS"/>
    <property type="match status" value="1"/>
</dbReference>
<keyword evidence="3" id="KW-0238">DNA-binding</keyword>
<gene>
    <name evidence="6" type="primary">sphR_20</name>
    <name evidence="6" type="ORF">SDC9_199327</name>
</gene>
<dbReference type="Gene3D" id="6.10.250.690">
    <property type="match status" value="1"/>
</dbReference>
<dbReference type="InterPro" id="IPR001789">
    <property type="entry name" value="Sig_transdc_resp-reg_receiver"/>
</dbReference>
<feature type="domain" description="OmpR/PhoB-type" evidence="5">
    <location>
        <begin position="49"/>
        <end position="145"/>
    </location>
</feature>
<feature type="domain" description="Response regulatory" evidence="4">
    <location>
        <begin position="1"/>
        <end position="40"/>
    </location>
</feature>
<keyword evidence="1" id="KW-0597">Phosphoprotein</keyword>
<dbReference type="InterPro" id="IPR016032">
    <property type="entry name" value="Sig_transdc_resp-reg_C-effctor"/>
</dbReference>